<accession>A0A7S3F7Y1</accession>
<sequence>MLTQAEMQRVLHQRRAQSLRSSVHMHLITSELRAAESLTTRALVPTAGSWEAERRRATLERTLLAEELRGSESAYERLSQQQAEHVLEGRVVREPQGRLEHGCTALGSACSNGTSALQNTTLADDALRKRLARLEAELSQQAELTLQAQQQHANALEVQRALAARVAALEIVFVEMEHTRQLAQTSRAHDVDGSSGNAGEKGGQSELATLPSTRPPRGEAAGAALDRPACWPRSARARAAPAAGEEAPSWTGAEHSAAAVPSREIARRLKADSPDTVFRRPAFRTVPHGCRNGRSHVAAHSSLASRILQWMLTAANGTCSASSLCGRPP</sequence>
<feature type="region of interest" description="Disordered" evidence="2">
    <location>
        <begin position="184"/>
        <end position="261"/>
    </location>
</feature>
<gene>
    <name evidence="3" type="ORF">HERI1096_LOCUS29330</name>
</gene>
<proteinExistence type="predicted"/>
<evidence type="ECO:0000256" key="2">
    <source>
        <dbReference type="SAM" id="MobiDB-lite"/>
    </source>
</evidence>
<name>A0A7S3F7Y1_9EUKA</name>
<organism evidence="3">
    <name type="scientific">Haptolina ericina</name>
    <dbReference type="NCBI Taxonomy" id="156174"/>
    <lineage>
        <taxon>Eukaryota</taxon>
        <taxon>Haptista</taxon>
        <taxon>Haptophyta</taxon>
        <taxon>Prymnesiophyceae</taxon>
        <taxon>Prymnesiales</taxon>
        <taxon>Prymnesiaceae</taxon>
        <taxon>Haptolina</taxon>
    </lineage>
</organism>
<reference evidence="3" key="1">
    <citation type="submission" date="2021-01" db="EMBL/GenBank/DDBJ databases">
        <authorList>
            <person name="Corre E."/>
            <person name="Pelletier E."/>
            <person name="Niang G."/>
            <person name="Scheremetjew M."/>
            <person name="Finn R."/>
            <person name="Kale V."/>
            <person name="Holt S."/>
            <person name="Cochrane G."/>
            <person name="Meng A."/>
            <person name="Brown T."/>
            <person name="Cohen L."/>
        </authorList>
    </citation>
    <scope>NUCLEOTIDE SEQUENCE</scope>
    <source>
        <strain evidence="3">CCMP281</strain>
    </source>
</reference>
<dbReference type="AlphaFoldDB" id="A0A7S3F7Y1"/>
<feature type="coiled-coil region" evidence="1">
    <location>
        <begin position="117"/>
        <end position="159"/>
    </location>
</feature>
<evidence type="ECO:0000256" key="1">
    <source>
        <dbReference type="SAM" id="Coils"/>
    </source>
</evidence>
<keyword evidence="1" id="KW-0175">Coiled coil</keyword>
<feature type="compositionally biased region" description="Low complexity" evidence="2">
    <location>
        <begin position="227"/>
        <end position="250"/>
    </location>
</feature>
<dbReference type="EMBL" id="HBHX01053208">
    <property type="protein sequence ID" value="CAE0132727.1"/>
    <property type="molecule type" value="Transcribed_RNA"/>
</dbReference>
<protein>
    <submittedName>
        <fullName evidence="3">Uncharacterized protein</fullName>
    </submittedName>
</protein>
<evidence type="ECO:0000313" key="3">
    <source>
        <dbReference type="EMBL" id="CAE0132727.1"/>
    </source>
</evidence>